<evidence type="ECO:0000259" key="7">
    <source>
        <dbReference type="PROSITE" id="PS51225"/>
    </source>
</evidence>
<evidence type="ECO:0000256" key="5">
    <source>
        <dbReference type="PROSITE-ProRule" id="PRU00581"/>
    </source>
</evidence>
<dbReference type="PROSITE" id="PS51225">
    <property type="entry name" value="MARVEL"/>
    <property type="match status" value="1"/>
</dbReference>
<dbReference type="AlphaFoldDB" id="A0AAN8PV64"/>
<dbReference type="EMBL" id="JAZGQO010000006">
    <property type="protein sequence ID" value="KAK6186402.1"/>
    <property type="molecule type" value="Genomic_DNA"/>
</dbReference>
<dbReference type="InterPro" id="IPR050578">
    <property type="entry name" value="MARVEL-CKLF_proteins"/>
</dbReference>
<reference evidence="8 9" key="1">
    <citation type="submission" date="2024-01" db="EMBL/GenBank/DDBJ databases">
        <title>The genome of the rayed Mediterranean limpet Patella caerulea (Linnaeus, 1758).</title>
        <authorList>
            <person name="Anh-Thu Weber A."/>
            <person name="Halstead-Nussloch G."/>
        </authorList>
    </citation>
    <scope>NUCLEOTIDE SEQUENCE [LARGE SCALE GENOMIC DNA]</scope>
    <source>
        <strain evidence="8">AATW-2023a</strain>
        <tissue evidence="8">Whole specimen</tissue>
    </source>
</reference>
<evidence type="ECO:0000313" key="8">
    <source>
        <dbReference type="EMBL" id="KAK6186402.1"/>
    </source>
</evidence>
<dbReference type="Pfam" id="PF01284">
    <property type="entry name" value="MARVEL"/>
    <property type="match status" value="1"/>
</dbReference>
<keyword evidence="9" id="KW-1185">Reference proteome</keyword>
<comment type="subcellular location">
    <subcellularLocation>
        <location evidence="1">Membrane</location>
        <topology evidence="1">Multi-pass membrane protein</topology>
    </subcellularLocation>
</comment>
<dbReference type="Proteomes" id="UP001347796">
    <property type="component" value="Unassembled WGS sequence"/>
</dbReference>
<dbReference type="InterPro" id="IPR008253">
    <property type="entry name" value="Marvel"/>
</dbReference>
<feature type="transmembrane region" description="Helical" evidence="6">
    <location>
        <begin position="84"/>
        <end position="104"/>
    </location>
</feature>
<feature type="transmembrane region" description="Helical" evidence="6">
    <location>
        <begin position="125"/>
        <end position="144"/>
    </location>
</feature>
<dbReference type="PANTHER" id="PTHR22776">
    <property type="entry name" value="MARVEL-CONTAINING POTENTIAL LIPID RAFT-ASSOCIATED PROTEIN"/>
    <property type="match status" value="1"/>
</dbReference>
<evidence type="ECO:0000256" key="3">
    <source>
        <dbReference type="ARBA" id="ARBA00022989"/>
    </source>
</evidence>
<dbReference type="PANTHER" id="PTHR22776:SF89">
    <property type="entry name" value="CKLF-LIKE MARVEL TRANSMEMBRANE DOMAIN-CONTAINING PROTEIN 7"/>
    <property type="match status" value="1"/>
</dbReference>
<sequence length="203" mass="22581">MSKSNIDLGDVVDVSGTEVVTQPEKGAESKEIRVCGCSILLSIGYAKSIHGILRATQIVLSLIGFICVSSSRNIGCDYLYSKTYNFYESVTLSCFISAALWYLIYLMEINQRFFLRFMPWSVGHAVWCIIFGVLLFISSCMLAANYCYQAAFQAGTAFGFFSCIVYGADGFLTVKELKAERDAHLSRTPRSPTQAPDVDLDRY</sequence>
<dbReference type="GO" id="GO:0016020">
    <property type="term" value="C:membrane"/>
    <property type="evidence" value="ECO:0007669"/>
    <property type="project" value="UniProtKB-SubCell"/>
</dbReference>
<keyword evidence="4 5" id="KW-0472">Membrane</keyword>
<accession>A0AAN8PV64</accession>
<feature type="domain" description="MARVEL" evidence="7">
    <location>
        <begin position="45"/>
        <end position="178"/>
    </location>
</feature>
<gene>
    <name evidence="8" type="ORF">SNE40_008443</name>
</gene>
<evidence type="ECO:0000256" key="4">
    <source>
        <dbReference type="ARBA" id="ARBA00023136"/>
    </source>
</evidence>
<proteinExistence type="predicted"/>
<feature type="transmembrane region" description="Helical" evidence="6">
    <location>
        <begin position="52"/>
        <end position="72"/>
    </location>
</feature>
<protein>
    <recommendedName>
        <fullName evidence="7">MARVEL domain-containing protein</fullName>
    </recommendedName>
</protein>
<evidence type="ECO:0000256" key="1">
    <source>
        <dbReference type="ARBA" id="ARBA00004141"/>
    </source>
</evidence>
<name>A0AAN8PV64_PATCE</name>
<keyword evidence="3 6" id="KW-1133">Transmembrane helix</keyword>
<evidence type="ECO:0000256" key="6">
    <source>
        <dbReference type="SAM" id="Phobius"/>
    </source>
</evidence>
<comment type="caution">
    <text evidence="8">The sequence shown here is derived from an EMBL/GenBank/DDBJ whole genome shotgun (WGS) entry which is preliminary data.</text>
</comment>
<evidence type="ECO:0000256" key="2">
    <source>
        <dbReference type="ARBA" id="ARBA00022692"/>
    </source>
</evidence>
<feature type="transmembrane region" description="Helical" evidence="6">
    <location>
        <begin position="150"/>
        <end position="172"/>
    </location>
</feature>
<evidence type="ECO:0000313" key="9">
    <source>
        <dbReference type="Proteomes" id="UP001347796"/>
    </source>
</evidence>
<keyword evidence="2 5" id="KW-0812">Transmembrane</keyword>
<organism evidence="8 9">
    <name type="scientific">Patella caerulea</name>
    <name type="common">Rayed Mediterranean limpet</name>
    <dbReference type="NCBI Taxonomy" id="87958"/>
    <lineage>
        <taxon>Eukaryota</taxon>
        <taxon>Metazoa</taxon>
        <taxon>Spiralia</taxon>
        <taxon>Lophotrochozoa</taxon>
        <taxon>Mollusca</taxon>
        <taxon>Gastropoda</taxon>
        <taxon>Patellogastropoda</taxon>
        <taxon>Patelloidea</taxon>
        <taxon>Patellidae</taxon>
        <taxon>Patella</taxon>
    </lineage>
</organism>